<dbReference type="InterPro" id="IPR023385">
    <property type="entry name" value="YopX-like_C"/>
</dbReference>
<comment type="caution">
    <text evidence="2">The sequence shown here is derived from an EMBL/GenBank/DDBJ whole genome shotgun (WGS) entry which is preliminary data.</text>
</comment>
<dbReference type="RefSeq" id="WP_183253608.1">
    <property type="nucleotide sequence ID" value="NZ_JACHEP010000008.1"/>
</dbReference>
<name>A0A7W8IQ42_9BACL</name>
<reference evidence="2 3" key="1">
    <citation type="submission" date="2020-08" db="EMBL/GenBank/DDBJ databases">
        <title>Genomic Encyclopedia of Type Strains, Phase IV (KMG-IV): sequencing the most valuable type-strain genomes for metagenomic binning, comparative biology and taxonomic classification.</title>
        <authorList>
            <person name="Goeker M."/>
        </authorList>
    </citation>
    <scope>NUCLEOTIDE SEQUENCE [LARGE SCALE GENOMIC DNA]</scope>
    <source>
        <strain evidence="2 3">DSM 16325</strain>
    </source>
</reference>
<keyword evidence="3" id="KW-1185">Reference proteome</keyword>
<accession>A0A7W8IQ42</accession>
<dbReference type="InterPro" id="IPR019096">
    <property type="entry name" value="YopX_protein"/>
</dbReference>
<dbReference type="Pfam" id="PF09643">
    <property type="entry name" value="YopX"/>
    <property type="match status" value="1"/>
</dbReference>
<dbReference type="AlphaFoldDB" id="A0A7W8IQ42"/>
<dbReference type="Proteomes" id="UP000520011">
    <property type="component" value="Unassembled WGS sequence"/>
</dbReference>
<dbReference type="EMBL" id="JACHEP010000008">
    <property type="protein sequence ID" value="MBB5324666.1"/>
    <property type="molecule type" value="Genomic_DNA"/>
</dbReference>
<evidence type="ECO:0000313" key="3">
    <source>
        <dbReference type="Proteomes" id="UP000520011"/>
    </source>
</evidence>
<organism evidence="2 3">
    <name type="scientific">Anoxybacteroides tepidamans</name>
    <dbReference type="NCBI Taxonomy" id="265948"/>
    <lineage>
        <taxon>Bacteria</taxon>
        <taxon>Bacillati</taxon>
        <taxon>Bacillota</taxon>
        <taxon>Bacilli</taxon>
        <taxon>Bacillales</taxon>
        <taxon>Anoxybacillaceae</taxon>
        <taxon>Anoxybacteroides</taxon>
    </lineage>
</organism>
<feature type="domain" description="YopX protein" evidence="1">
    <location>
        <begin position="36"/>
        <end position="128"/>
    </location>
</feature>
<evidence type="ECO:0000259" key="1">
    <source>
        <dbReference type="Pfam" id="PF09643"/>
    </source>
</evidence>
<gene>
    <name evidence="2" type="ORF">HNQ34_001764</name>
</gene>
<evidence type="ECO:0000313" key="2">
    <source>
        <dbReference type="EMBL" id="MBB5324666.1"/>
    </source>
</evidence>
<proteinExistence type="predicted"/>
<dbReference type="Gene3D" id="2.30.30.290">
    <property type="entry name" value="YopX-like domains"/>
    <property type="match status" value="1"/>
</dbReference>
<protein>
    <recommendedName>
        <fullName evidence="1">YopX protein domain-containing protein</fullName>
    </recommendedName>
</protein>
<sequence>MRTFKCRAFVKHFGCVADVWSIDFVRGEVEIYLVERDEIRKYRFDEYEVELLLTTGEFDVNGKEIYAGDIVRGKYGKNGIVKNYEIRWLIGHFAAVDRNITGDEHYYPIGLLEGEVIGNIYETPELLEGAE</sequence>
<dbReference type="SUPFAM" id="SSF159006">
    <property type="entry name" value="YopX-like"/>
    <property type="match status" value="1"/>
</dbReference>